<name>A0A1H3X5Z4_9GAMM</name>
<sequence>MSGGGGDNNIEDTPEQKYLAQVAAEKWNFAQDKLAPLQNEYMQQVEQMDSPGRKAYIMGRANQGTQAAIGRGAEQLGNQAQAAGIDPSSGKFKGMMMDSTAEAASAGGEVAARAMAEQDNQKVAGLQNVLAIGSGQDTRALAGLTDMSSLSAQQARADAYGAFNRRASNLNTVGTLAGAGTRYYMNQPAMKSADQLGGIADQPLGSGFGGGNNFGLDMNQRYS</sequence>
<dbReference type="OrthoDB" id="6183380at2"/>
<dbReference type="EMBL" id="FNRJ01000001">
    <property type="protein sequence ID" value="SDZ94042.1"/>
    <property type="molecule type" value="Genomic_DNA"/>
</dbReference>
<protein>
    <submittedName>
        <fullName evidence="1">Uncharacterized protein</fullName>
    </submittedName>
</protein>
<proteinExistence type="predicted"/>
<organism evidence="1 2">
    <name type="scientific">Marinobacterium iners DSM 11526</name>
    <dbReference type="NCBI Taxonomy" id="1122198"/>
    <lineage>
        <taxon>Bacteria</taxon>
        <taxon>Pseudomonadati</taxon>
        <taxon>Pseudomonadota</taxon>
        <taxon>Gammaproteobacteria</taxon>
        <taxon>Oceanospirillales</taxon>
        <taxon>Oceanospirillaceae</taxon>
        <taxon>Marinobacterium</taxon>
    </lineage>
</organism>
<evidence type="ECO:0000313" key="2">
    <source>
        <dbReference type="Proteomes" id="UP000242469"/>
    </source>
</evidence>
<accession>A0A1H3X5Z4</accession>
<evidence type="ECO:0000313" key="1">
    <source>
        <dbReference type="EMBL" id="SDZ94042.1"/>
    </source>
</evidence>
<reference evidence="2" key="1">
    <citation type="submission" date="2016-10" db="EMBL/GenBank/DDBJ databases">
        <authorList>
            <person name="Varghese N."/>
            <person name="Submissions S."/>
        </authorList>
    </citation>
    <scope>NUCLEOTIDE SEQUENCE [LARGE SCALE GENOMIC DNA]</scope>
    <source>
        <strain evidence="2">DSM 11526</strain>
    </source>
</reference>
<dbReference type="AlphaFoldDB" id="A0A1H3X5Z4"/>
<keyword evidence="2" id="KW-1185">Reference proteome</keyword>
<gene>
    <name evidence="1" type="ORF">SAMN02745729_10132</name>
</gene>
<dbReference type="RefSeq" id="WP_091821187.1">
    <property type="nucleotide sequence ID" value="NZ_FNRJ01000001.1"/>
</dbReference>
<dbReference type="Proteomes" id="UP000242469">
    <property type="component" value="Unassembled WGS sequence"/>
</dbReference>
<dbReference type="STRING" id="1122198.SAMN02745729_10132"/>